<dbReference type="EC" id="1.14.11.66" evidence="2"/>
<evidence type="ECO:0000313" key="11">
    <source>
        <dbReference type="EMBL" id="EKD20968.1"/>
    </source>
</evidence>
<dbReference type="HOGENOM" id="CLU_001442_4_2_1"/>
<gene>
    <name evidence="11" type="ORF">MBM_00081</name>
</gene>
<dbReference type="GO" id="GO:0051864">
    <property type="term" value="F:histone H3K36 demethylase activity"/>
    <property type="evidence" value="ECO:0007669"/>
    <property type="project" value="TreeGrafter"/>
</dbReference>
<evidence type="ECO:0000256" key="7">
    <source>
        <dbReference type="SAM" id="MobiDB-lite"/>
    </source>
</evidence>
<dbReference type="GO" id="GO:0000785">
    <property type="term" value="C:chromatin"/>
    <property type="evidence" value="ECO:0007669"/>
    <property type="project" value="TreeGrafter"/>
</dbReference>
<dbReference type="GO" id="GO:0010468">
    <property type="term" value="P:regulation of gene expression"/>
    <property type="evidence" value="ECO:0007669"/>
    <property type="project" value="TreeGrafter"/>
</dbReference>
<feature type="compositionally biased region" description="Low complexity" evidence="7">
    <location>
        <begin position="1845"/>
        <end position="1854"/>
    </location>
</feature>
<dbReference type="FunFam" id="2.60.120.650:FF:000024">
    <property type="entry name" value="Putative jumonji family transcription factor"/>
    <property type="match status" value="1"/>
</dbReference>
<feature type="compositionally biased region" description="Polar residues" evidence="7">
    <location>
        <begin position="1902"/>
        <end position="1937"/>
    </location>
</feature>
<dbReference type="InterPro" id="IPR003347">
    <property type="entry name" value="JmjC_dom"/>
</dbReference>
<feature type="domain" description="JmjN" evidence="8">
    <location>
        <begin position="646"/>
        <end position="687"/>
    </location>
</feature>
<keyword evidence="3" id="KW-0479">Metal-binding</keyword>
<dbReference type="eggNOG" id="KOG0958">
    <property type="taxonomic scope" value="Eukaryota"/>
</dbReference>
<dbReference type="PANTHER" id="PTHR10694">
    <property type="entry name" value="LYSINE-SPECIFIC DEMETHYLASE"/>
    <property type="match status" value="1"/>
</dbReference>
<feature type="compositionally biased region" description="Low complexity" evidence="7">
    <location>
        <begin position="1738"/>
        <end position="1748"/>
    </location>
</feature>
<sequence>MGKPQTLSSYNKDQCSFLPASQNTWASEGLFDFDDYMVYVLDLTRDEGAVKISNVDEADLENSGDTLKDYPKTMGSQAEFFAVRRSSEHDLRLEGHEHVSIPSDRHSRQAFEYYCNMKGLVDDSAIEGILTCLERMSCEGEYAIRDSERRSIRQHKAARTVAEMIPHRIPELSQPCTFASEPAVTTFFFANITMARNHPLDWEHCRRHDTAEHRSTDNQSILFHPKSTVDRCPCSETSTPKHLRTPHRLGCQRRPWPRPASRSIKVNANKSENTEAGCERGYSLGVPGPHRARHLRRGAQGRRPWIPQKGWKFNKHPSLASIASRTARWESLTSRRPRGLTPDALGAGSGRDDLRTLLYLNLRSSTLGSTLMGLMGLWGAEHAGRRVKRPNKQNLEITRDEGRCHSIMAGVNHQLIHDDLMNRIDARVDRSWTYRYWYCVSNQSIGTENGQQGNKAGHVDLISPRNLGCVARVESKLDRISASVPPSRTSTTILPPSTSNLNDLPRRLISSLESHRTPTAPPTVDDNITSDPAIPLIPLIRWYLHPTAWYWRRPSILGESALARIDTAPTTVRPFNKTATPPGKMPADTVAMPAQETAPVGLHSPPDSNSAIKDGGSDSELSDLEPEIEASEKLEVAPDHISEGGVPVFKPSMAEFVDFTRYVNAVNPYGMRSGIVKVIPPPEWLAAQPRLDEAIKTVRVKEPIKQDIMGTAGTYRQANIVHQRSYNLPQWRQLCEQSEHQPPAKRGERRANQDKPVKPAPKPKATPAPRTAKKRGAGRPPKNKSRSAAIDKDGTSTPDRLPTPVSPSMKPEDDDQSVKIEEDEYDSPAKLKGGRQPKAISVSSRRKNNKRETGVVDEAAFKDFKYELDEEFSKERCDDLERNYWKTLTYAPPLYGADMPGTLFDERTTSWNLGKLDNILDVLGSKIPGVNTAYLYLGMWKATFAWHLEDVDLYSINYVHFGAPKQWYSISQGDARRFEAAMKSIWPTDAKACDQFLRHKTFLISPSQLLSNYNIKVNKIVAHPGEFVITFPYGYHSGYNLGYNCAEAVNFGLESWLEYGRVAKKCDCSQAQDSVWIDVHEIDRKLRGQEAEYEETDDEEEEEEEEEDVKASDVPTFPQINRDIKPKAPKKKRKRLNNEKDEKSNVKRIRVRIKAPSREPCILCPNDIPSEPLLFTEDGQKAHRLCATYIPETSIESGDKDIIVDVKYISKGRLDLKCNYCRSKKGACFQCSQKKCTRAYHATCAAAAGVLVEQGEIPVFGEDGTEYKDWGIEFSCRFHRTKRDKKLEGDALGEDKRLLKAGLDLKVGDVCQMQYYRGDIFAGAVVENRISEEMILVDILPRGDRVEVEYKWLLIADPADYRLQKPSAKAIPMPKSFKDKESLNTSKRQVDDLPRAEDPFVQGCTWAEFKCEKIPRNPAQIKVDFSKENQMWFYLGKNSTEAKAQFTEDPAKPRHNPKGHFLDTIPKPAPAVSRQSYAASYPSNSKAEASSSSVAKAATRPYQPVSAAFNRPEKPYVYKPRNSAEMYNVDPKAYRDQQNFLQRSTAPAYTFGSDPRFQNSQNPRPANQYSTHAPAAKGPQQQSQAGTVGSFGSTPRPAPAMSTSRPGTAIPTPQSMYRPSNHVASPKPMNPFGSRPQPANSKQSPFAKYPYLQKEHNVSPLEYKSPYRPGGGFMNGYQGSLQAHLQQTMFRPGGSITSSISSFGGSSKPYSGPPRPSLQLQNSSSSTLPNGYHSYRTSAPAPSSIPAPVRTSVHTAAPAQQQPQAPAATASANTSDKKDNAPLHPAIRQEYNRMYNQYQAPEDSASQPQSSVLQPPAMYHRHGQLQPPYQPTITPQSQARYYPQQAAQPLPQKQNLHQPQQRTQQYSGSSNSAPQTAYKPGAVHPTSRPPVSQPEPQPSMLADNSQNQPSPSVRNAQVHSPASQQKYQSSPATNNSPVHPPAQQQYQPAQVARQSPIHPPTQQQYQPPPAARNSPVNAPVSQQQYQSSTMAMNSPALSSVSRPPYQPSPKFSESPISRPVSQQQYQRSPVVTKTQIYTPQQQYTTPVTPVSQPQYQPMPPTTNGQTHAAHSQAQYQQQSQPQDNKPIYAHQQYFQDSQIHPQVHQQASVSQASNLQVRDFPDVPADSTTLVERMMMTLKRAPAA</sequence>
<feature type="region of interest" description="Disordered" evidence="7">
    <location>
        <begin position="1845"/>
        <end position="2030"/>
    </location>
</feature>
<dbReference type="GO" id="GO:0008270">
    <property type="term" value="F:zinc ion binding"/>
    <property type="evidence" value="ECO:0007669"/>
    <property type="project" value="UniProtKB-KW"/>
</dbReference>
<feature type="compositionally biased region" description="Polar residues" evidence="7">
    <location>
        <begin position="1855"/>
        <end position="1875"/>
    </location>
</feature>
<proteinExistence type="inferred from homology"/>
<dbReference type="InParanoid" id="K1XJU7"/>
<dbReference type="PROSITE" id="PS51805">
    <property type="entry name" value="EPHD"/>
    <property type="match status" value="1"/>
</dbReference>
<feature type="compositionally biased region" description="Polar residues" evidence="7">
    <location>
        <begin position="1601"/>
        <end position="1618"/>
    </location>
</feature>
<feature type="compositionally biased region" description="Acidic residues" evidence="7">
    <location>
        <begin position="1091"/>
        <end position="1108"/>
    </location>
</feature>
<feature type="compositionally biased region" description="Low complexity" evidence="7">
    <location>
        <begin position="1755"/>
        <end position="1770"/>
    </location>
</feature>
<keyword evidence="5" id="KW-0862">Zinc</keyword>
<feature type="region of interest" description="Disordered" evidence="7">
    <location>
        <begin position="1692"/>
        <end position="1782"/>
    </location>
</feature>
<evidence type="ECO:0000259" key="9">
    <source>
        <dbReference type="PROSITE" id="PS51184"/>
    </source>
</evidence>
<dbReference type="InterPro" id="IPR013083">
    <property type="entry name" value="Znf_RING/FYVE/PHD"/>
</dbReference>
<feature type="compositionally biased region" description="Polar residues" evidence="7">
    <location>
        <begin position="2009"/>
        <end position="2030"/>
    </location>
</feature>
<feature type="region of interest" description="Disordered" evidence="7">
    <location>
        <begin position="737"/>
        <end position="851"/>
    </location>
</feature>
<feature type="region of interest" description="Disordered" evidence="7">
    <location>
        <begin position="1446"/>
        <end position="1501"/>
    </location>
</feature>
<feature type="compositionally biased region" description="Polar residues" evidence="7">
    <location>
        <begin position="1556"/>
        <end position="1571"/>
    </location>
</feature>
<dbReference type="SUPFAM" id="SSF51197">
    <property type="entry name" value="Clavaminate synthase-like"/>
    <property type="match status" value="1"/>
</dbReference>
<dbReference type="SMART" id="SM00545">
    <property type="entry name" value="JmjN"/>
    <property type="match status" value="1"/>
</dbReference>
<feature type="compositionally biased region" description="Polar residues" evidence="7">
    <location>
        <begin position="1579"/>
        <end position="1593"/>
    </location>
</feature>
<feature type="compositionally biased region" description="Low complexity" evidence="7">
    <location>
        <begin position="1941"/>
        <end position="1965"/>
    </location>
</feature>
<feature type="domain" description="PHD-type" evidence="10">
    <location>
        <begin position="1158"/>
        <end position="1280"/>
    </location>
</feature>
<dbReference type="OrthoDB" id="9547406at2759"/>
<feature type="compositionally biased region" description="Low complexity" evidence="7">
    <location>
        <begin position="2065"/>
        <end position="2082"/>
    </location>
</feature>
<evidence type="ECO:0000256" key="1">
    <source>
        <dbReference type="ARBA" id="ARBA00009711"/>
    </source>
</evidence>
<dbReference type="OMA" id="ANITMAR"/>
<evidence type="ECO:0000256" key="4">
    <source>
        <dbReference type="ARBA" id="ARBA00022771"/>
    </source>
</evidence>
<dbReference type="PROSITE" id="PS51184">
    <property type="entry name" value="JMJC"/>
    <property type="match status" value="1"/>
</dbReference>
<dbReference type="eggNOG" id="KOG1080">
    <property type="taxonomic scope" value="Eukaryota"/>
</dbReference>
<feature type="region of interest" description="Disordered" evidence="7">
    <location>
        <begin position="2042"/>
        <end position="2083"/>
    </location>
</feature>
<feature type="compositionally biased region" description="Low complexity" evidence="7">
    <location>
        <begin position="1480"/>
        <end position="1498"/>
    </location>
</feature>
<feature type="compositionally biased region" description="Basic and acidic residues" evidence="7">
    <location>
        <begin position="745"/>
        <end position="757"/>
    </location>
</feature>
<feature type="compositionally biased region" description="Pro residues" evidence="7">
    <location>
        <begin position="1887"/>
        <end position="1897"/>
    </location>
</feature>
<dbReference type="Pfam" id="PF02375">
    <property type="entry name" value="JmjN"/>
    <property type="match status" value="1"/>
</dbReference>
<evidence type="ECO:0000259" key="8">
    <source>
        <dbReference type="PROSITE" id="PS51183"/>
    </source>
</evidence>
<feature type="compositionally biased region" description="Low complexity" evidence="7">
    <location>
        <begin position="1717"/>
        <end position="1730"/>
    </location>
</feature>
<dbReference type="InterPro" id="IPR055500">
    <property type="entry name" value="DUF7072"/>
</dbReference>
<keyword evidence="12" id="KW-1185">Reference proteome</keyword>
<protein>
    <recommendedName>
        <fullName evidence="2">[histone H3]-trimethyl-L-lysine(9) demethylase</fullName>
        <ecNumber evidence="2">1.14.11.66</ecNumber>
    </recommendedName>
</protein>
<evidence type="ECO:0000256" key="3">
    <source>
        <dbReference type="ARBA" id="ARBA00022723"/>
    </source>
</evidence>
<organism evidence="11 12">
    <name type="scientific">Marssonina brunnea f. sp. multigermtubi (strain MB_m1)</name>
    <name type="common">Marssonina leaf spot fungus</name>
    <dbReference type="NCBI Taxonomy" id="1072389"/>
    <lineage>
        <taxon>Eukaryota</taxon>
        <taxon>Fungi</taxon>
        <taxon>Dikarya</taxon>
        <taxon>Ascomycota</taxon>
        <taxon>Pezizomycotina</taxon>
        <taxon>Leotiomycetes</taxon>
        <taxon>Helotiales</taxon>
        <taxon>Drepanopezizaceae</taxon>
        <taxon>Drepanopeziza</taxon>
    </lineage>
</organism>
<evidence type="ECO:0000256" key="2">
    <source>
        <dbReference type="ARBA" id="ARBA00012900"/>
    </source>
</evidence>
<dbReference type="EMBL" id="JH921428">
    <property type="protein sequence ID" value="EKD20968.1"/>
    <property type="molecule type" value="Genomic_DNA"/>
</dbReference>
<dbReference type="InterPro" id="IPR001965">
    <property type="entry name" value="Znf_PHD"/>
</dbReference>
<keyword evidence="4" id="KW-0863">Zinc-finger</keyword>
<evidence type="ECO:0000313" key="12">
    <source>
        <dbReference type="Proteomes" id="UP000006753"/>
    </source>
</evidence>
<dbReference type="Pfam" id="PF23258">
    <property type="entry name" value="DUF7072"/>
    <property type="match status" value="1"/>
</dbReference>
<evidence type="ECO:0000259" key="10">
    <source>
        <dbReference type="PROSITE" id="PS51805"/>
    </source>
</evidence>
<feature type="compositionally biased region" description="Basic residues" evidence="7">
    <location>
        <begin position="771"/>
        <end position="785"/>
    </location>
</feature>
<feature type="compositionally biased region" description="Low complexity" evidence="7">
    <location>
        <begin position="1692"/>
        <end position="1710"/>
    </location>
</feature>
<accession>K1XJU7</accession>
<dbReference type="Pfam" id="PF02373">
    <property type="entry name" value="JmjC"/>
    <property type="match status" value="1"/>
</dbReference>
<feature type="compositionally biased region" description="Basic residues" evidence="7">
    <location>
        <begin position="290"/>
        <end position="300"/>
    </location>
</feature>
<comment type="catalytic activity">
    <reaction evidence="6">
        <text>N(6),N(6),N(6)-trimethyl-L-lysyl(9)-[histone H3] + 2 2-oxoglutarate + 2 O2 = N(6)-methyl-L-lysyl(9)-[histone H3] + 2 formaldehyde + 2 succinate + 2 CO2</text>
        <dbReference type="Rhea" id="RHEA:60200"/>
        <dbReference type="Rhea" id="RHEA-COMP:15538"/>
        <dbReference type="Rhea" id="RHEA-COMP:15542"/>
        <dbReference type="ChEBI" id="CHEBI:15379"/>
        <dbReference type="ChEBI" id="CHEBI:16526"/>
        <dbReference type="ChEBI" id="CHEBI:16810"/>
        <dbReference type="ChEBI" id="CHEBI:16842"/>
        <dbReference type="ChEBI" id="CHEBI:30031"/>
        <dbReference type="ChEBI" id="CHEBI:61929"/>
        <dbReference type="ChEBI" id="CHEBI:61961"/>
        <dbReference type="EC" id="1.14.11.66"/>
    </reaction>
</comment>
<feature type="domain" description="JmjC" evidence="9">
    <location>
        <begin position="905"/>
        <end position="1068"/>
    </location>
</feature>
<dbReference type="Pfam" id="PF13832">
    <property type="entry name" value="zf-HC5HC2H_2"/>
    <property type="match status" value="1"/>
</dbReference>
<dbReference type="GeneID" id="18756016"/>
<feature type="compositionally biased region" description="Low complexity" evidence="7">
    <location>
        <begin position="2042"/>
        <end position="2055"/>
    </location>
</feature>
<dbReference type="STRING" id="1072389.K1XJU7"/>
<dbReference type="Proteomes" id="UP000006753">
    <property type="component" value="Unassembled WGS sequence"/>
</dbReference>
<dbReference type="SMART" id="SM00558">
    <property type="entry name" value="JmjC"/>
    <property type="match status" value="1"/>
</dbReference>
<dbReference type="Gene3D" id="3.30.40.10">
    <property type="entry name" value="Zinc/RING finger domain, C3HC4 (zinc finger)"/>
    <property type="match status" value="1"/>
</dbReference>
<dbReference type="CDD" id="cd15571">
    <property type="entry name" value="ePHD"/>
    <property type="match status" value="1"/>
</dbReference>
<evidence type="ECO:0000256" key="6">
    <source>
        <dbReference type="ARBA" id="ARBA00049349"/>
    </source>
</evidence>
<feature type="region of interest" description="Disordered" evidence="7">
    <location>
        <begin position="598"/>
        <end position="624"/>
    </location>
</feature>
<dbReference type="GO" id="GO:0140684">
    <property type="term" value="F:histone H3K9me2/H3K9me3 demethylase activity"/>
    <property type="evidence" value="ECO:0007669"/>
    <property type="project" value="UniProtKB-EC"/>
</dbReference>
<dbReference type="SMART" id="SM00249">
    <property type="entry name" value="PHD"/>
    <property type="match status" value="1"/>
</dbReference>
<dbReference type="Gene3D" id="2.60.120.650">
    <property type="entry name" value="Cupin"/>
    <property type="match status" value="2"/>
</dbReference>
<feature type="region of interest" description="Disordered" evidence="7">
    <location>
        <begin position="1088"/>
        <end position="1144"/>
    </location>
</feature>
<dbReference type="PROSITE" id="PS51183">
    <property type="entry name" value="JMJN"/>
    <property type="match status" value="1"/>
</dbReference>
<feature type="compositionally biased region" description="Polar residues" evidence="7">
    <location>
        <begin position="1974"/>
        <end position="2001"/>
    </location>
</feature>
<reference evidence="11 12" key="1">
    <citation type="journal article" date="2012" name="BMC Genomics">
        <title>Sequencing the genome of Marssonina brunnea reveals fungus-poplar co-evolution.</title>
        <authorList>
            <person name="Zhu S."/>
            <person name="Cao Y.-Z."/>
            <person name="Jiang C."/>
            <person name="Tan B.-Y."/>
            <person name="Wang Z."/>
            <person name="Feng S."/>
            <person name="Zhang L."/>
            <person name="Su X.-H."/>
            <person name="Brejova B."/>
            <person name="Vinar T."/>
            <person name="Xu M."/>
            <person name="Wang M.-X."/>
            <person name="Zhang S.-G."/>
            <person name="Huang M.-R."/>
            <person name="Wu R."/>
            <person name="Zhou Y."/>
        </authorList>
    </citation>
    <scope>NUCLEOTIDE SEQUENCE [LARGE SCALE GENOMIC DNA]</scope>
    <source>
        <strain evidence="11 12">MB_m1</strain>
    </source>
</reference>
<dbReference type="KEGG" id="mbe:MBM_00081"/>
<dbReference type="InterPro" id="IPR003349">
    <property type="entry name" value="JmjN"/>
</dbReference>
<name>K1XJU7_MARBU</name>
<dbReference type="PANTHER" id="PTHR10694:SF7">
    <property type="entry name" value="[HISTONE H3]-TRIMETHYL-L-LYSINE(9) DEMETHYLASE"/>
    <property type="match status" value="1"/>
</dbReference>
<dbReference type="GO" id="GO:0005634">
    <property type="term" value="C:nucleus"/>
    <property type="evidence" value="ECO:0007669"/>
    <property type="project" value="TreeGrafter"/>
</dbReference>
<evidence type="ECO:0000256" key="5">
    <source>
        <dbReference type="ARBA" id="ARBA00022833"/>
    </source>
</evidence>
<feature type="region of interest" description="Disordered" evidence="7">
    <location>
        <begin position="236"/>
        <end position="312"/>
    </location>
</feature>
<feature type="region of interest" description="Disordered" evidence="7">
    <location>
        <begin position="1548"/>
        <end position="1645"/>
    </location>
</feature>
<dbReference type="InterPro" id="IPR034732">
    <property type="entry name" value="EPHD"/>
</dbReference>
<comment type="similarity">
    <text evidence="1">Belongs to the JHDM3 histone demethylase family.</text>
</comment>
<feature type="compositionally biased region" description="Basic residues" evidence="7">
    <location>
        <begin position="241"/>
        <end position="251"/>
    </location>
</feature>